<name>A0A382UI34_9ZZZZ</name>
<feature type="non-terminal residue" evidence="1">
    <location>
        <position position="173"/>
    </location>
</feature>
<proteinExistence type="predicted"/>
<evidence type="ECO:0000313" key="1">
    <source>
        <dbReference type="EMBL" id="SVD33727.1"/>
    </source>
</evidence>
<gene>
    <name evidence="1" type="ORF">METZ01_LOCUS386581</name>
</gene>
<accession>A0A382UI34</accession>
<sequence length="173" mass="20358">MKIRKIFQKIFKIFFQRLFILFYGNIKEFSDFSSIGIKRTSLDNIISDVIPEKKYFIYEIANGRIYTDMVENVAILKNNTIVPNISFQQIYGDLKSSNFNKVLKAGTPRIKKKISGTVFSMIQGASGNNYFHFLFDIITRLKLCEEKYPLNQIDYFYVPGVDHWQKKIFSIFE</sequence>
<reference evidence="1" key="1">
    <citation type="submission" date="2018-05" db="EMBL/GenBank/DDBJ databases">
        <authorList>
            <person name="Lanie J.A."/>
            <person name="Ng W.-L."/>
            <person name="Kazmierczak K.M."/>
            <person name="Andrzejewski T.M."/>
            <person name="Davidsen T.M."/>
            <person name="Wayne K.J."/>
            <person name="Tettelin H."/>
            <person name="Glass J.I."/>
            <person name="Rusch D."/>
            <person name="Podicherti R."/>
            <person name="Tsui H.-C.T."/>
            <person name="Winkler M.E."/>
        </authorList>
    </citation>
    <scope>NUCLEOTIDE SEQUENCE</scope>
</reference>
<dbReference type="EMBL" id="UINC01144300">
    <property type="protein sequence ID" value="SVD33727.1"/>
    <property type="molecule type" value="Genomic_DNA"/>
</dbReference>
<protein>
    <submittedName>
        <fullName evidence="1">Uncharacterized protein</fullName>
    </submittedName>
</protein>
<organism evidence="1">
    <name type="scientific">marine metagenome</name>
    <dbReference type="NCBI Taxonomy" id="408172"/>
    <lineage>
        <taxon>unclassified sequences</taxon>
        <taxon>metagenomes</taxon>
        <taxon>ecological metagenomes</taxon>
    </lineage>
</organism>
<dbReference type="AlphaFoldDB" id="A0A382UI34"/>